<dbReference type="Pfam" id="PF13561">
    <property type="entry name" value="adh_short_C2"/>
    <property type="match status" value="1"/>
</dbReference>
<evidence type="ECO:0000256" key="3">
    <source>
        <dbReference type="ARBA" id="ARBA00023027"/>
    </source>
</evidence>
<feature type="domain" description="Ketoreductase" evidence="4">
    <location>
        <begin position="23"/>
        <end position="214"/>
    </location>
</feature>
<dbReference type="PRINTS" id="PR00081">
    <property type="entry name" value="GDHRDH"/>
</dbReference>
<keyword evidence="2" id="KW-0560">Oxidoreductase</keyword>
<comment type="caution">
    <text evidence="5">The sequence shown here is derived from an EMBL/GenBank/DDBJ whole genome shotgun (WGS) entry which is preliminary data.</text>
</comment>
<dbReference type="GO" id="GO:0016491">
    <property type="term" value="F:oxidoreductase activity"/>
    <property type="evidence" value="ECO:0007669"/>
    <property type="project" value="UniProtKB-KW"/>
</dbReference>
<dbReference type="AlphaFoldDB" id="A0A0N0H3P2"/>
<protein>
    <submittedName>
        <fullName evidence="5">Short-chain dehydrogenase</fullName>
    </submittedName>
</protein>
<proteinExistence type="inferred from homology"/>
<dbReference type="Proteomes" id="UP000037982">
    <property type="component" value="Unassembled WGS sequence"/>
</dbReference>
<dbReference type="SUPFAM" id="SSF51735">
    <property type="entry name" value="NAD(P)-binding Rossmann-fold domains"/>
    <property type="match status" value="1"/>
</dbReference>
<evidence type="ECO:0000256" key="1">
    <source>
        <dbReference type="ARBA" id="ARBA00006484"/>
    </source>
</evidence>
<dbReference type="InterPro" id="IPR057326">
    <property type="entry name" value="KR_dom"/>
</dbReference>
<dbReference type="PRINTS" id="PR00080">
    <property type="entry name" value="SDRFAMILY"/>
</dbReference>
<dbReference type="CDD" id="cd05233">
    <property type="entry name" value="SDR_c"/>
    <property type="match status" value="1"/>
</dbReference>
<keyword evidence="6" id="KW-1185">Reference proteome</keyword>
<accession>A0A0N0H3P2</accession>
<dbReference type="SMART" id="SM00822">
    <property type="entry name" value="PKS_KR"/>
    <property type="match status" value="1"/>
</dbReference>
<evidence type="ECO:0000313" key="6">
    <source>
        <dbReference type="Proteomes" id="UP000037982"/>
    </source>
</evidence>
<dbReference type="FunFam" id="3.40.50.720:FF:000084">
    <property type="entry name" value="Short-chain dehydrogenase reductase"/>
    <property type="match status" value="1"/>
</dbReference>
<organism evidence="5 6">
    <name type="scientific">Streptomyces chattanoogensis</name>
    <dbReference type="NCBI Taxonomy" id="66876"/>
    <lineage>
        <taxon>Bacteria</taxon>
        <taxon>Bacillati</taxon>
        <taxon>Actinomycetota</taxon>
        <taxon>Actinomycetes</taxon>
        <taxon>Kitasatosporales</taxon>
        <taxon>Streptomycetaceae</taxon>
        <taxon>Streptomyces</taxon>
    </lineage>
</organism>
<dbReference type="PANTHER" id="PTHR24321:SF8">
    <property type="entry name" value="ESTRADIOL 17-BETA-DEHYDROGENASE 8-RELATED"/>
    <property type="match status" value="1"/>
</dbReference>
<name>A0A0N0H3P2_9ACTN</name>
<dbReference type="EMBL" id="LGKG01000013">
    <property type="protein sequence ID" value="KPC66421.1"/>
    <property type="molecule type" value="Genomic_DNA"/>
</dbReference>
<dbReference type="RefSeq" id="WP_053922623.1">
    <property type="nucleotide sequence ID" value="NZ_LGKG01000013.1"/>
</dbReference>
<gene>
    <name evidence="5" type="ORF">ADL29_04975</name>
</gene>
<evidence type="ECO:0000256" key="2">
    <source>
        <dbReference type="ARBA" id="ARBA00023002"/>
    </source>
</evidence>
<evidence type="ECO:0000259" key="4">
    <source>
        <dbReference type="SMART" id="SM00822"/>
    </source>
</evidence>
<keyword evidence="3" id="KW-0520">NAD</keyword>
<dbReference type="InterPro" id="IPR002347">
    <property type="entry name" value="SDR_fam"/>
</dbReference>
<comment type="similarity">
    <text evidence="1">Belongs to the short-chain dehydrogenases/reductases (SDR) family.</text>
</comment>
<dbReference type="PATRIC" id="fig|66876.3.peg.1098"/>
<sequence>MNDPTYHAASGGTALEAFRLEGARALVTGASRGIGRAVAVALAQAGADLALSARSATALTETAERVMKEGRAAVLVPGDLADTGAADAVVDQAATALGGLDIVVHNAGILPSRPDGSPTMVPLQDSAQRDWDTVVSVNLNATAALCRRAHRYLAASPRAAVVLMSSLAGVAGTPRMEAYAASKAAQISLARSLSAGWARDGIRVNALCPGWTRTDMTSFAYATGPLSDWLMAHVPLGRWAEPHEVATAALFLAAPAASFVTGQALLLDGGASVPDGGLAGIPKPPSPFAGA</sequence>
<reference evidence="6" key="1">
    <citation type="submission" date="2015-07" db="EMBL/GenBank/DDBJ databases">
        <authorList>
            <person name="Ju K.-S."/>
            <person name="Doroghazi J.R."/>
            <person name="Metcalf W.W."/>
        </authorList>
    </citation>
    <scope>NUCLEOTIDE SEQUENCE [LARGE SCALE GENOMIC DNA]</scope>
    <source>
        <strain evidence="6">NRRL ISP-5002</strain>
    </source>
</reference>
<dbReference type="PANTHER" id="PTHR24321">
    <property type="entry name" value="DEHYDROGENASES, SHORT CHAIN"/>
    <property type="match status" value="1"/>
</dbReference>
<evidence type="ECO:0000313" key="5">
    <source>
        <dbReference type="EMBL" id="KPC66421.1"/>
    </source>
</evidence>
<dbReference type="Gene3D" id="3.40.50.720">
    <property type="entry name" value="NAD(P)-binding Rossmann-like Domain"/>
    <property type="match status" value="1"/>
</dbReference>
<dbReference type="InterPro" id="IPR036291">
    <property type="entry name" value="NAD(P)-bd_dom_sf"/>
</dbReference>